<feature type="region of interest" description="Disordered" evidence="1">
    <location>
        <begin position="139"/>
        <end position="169"/>
    </location>
</feature>
<keyword evidence="4" id="KW-1185">Reference proteome</keyword>
<gene>
    <name evidence="3" type="ORF">Prum_043360</name>
</gene>
<evidence type="ECO:0000256" key="1">
    <source>
        <dbReference type="SAM" id="MobiDB-lite"/>
    </source>
</evidence>
<evidence type="ECO:0000313" key="3">
    <source>
        <dbReference type="EMBL" id="GFJ90694.1"/>
    </source>
</evidence>
<comment type="caution">
    <text evidence="3">The sequence shown here is derived from an EMBL/GenBank/DDBJ whole genome shotgun (WGS) entry which is preliminary data.</text>
</comment>
<dbReference type="InterPro" id="IPR041375">
    <property type="entry name" value="VapC45_PIN-like"/>
</dbReference>
<accession>A0A6V8L3E7</accession>
<dbReference type="Proteomes" id="UP000482960">
    <property type="component" value="Unassembled WGS sequence"/>
</dbReference>
<protein>
    <recommendedName>
        <fullName evidence="2">VapC45 PIN like domain-containing protein</fullName>
    </recommendedName>
</protein>
<sequence length="169" mass="18799">MAEPLSAVDILLDEQVPELVLAPLRSLLSGHRIDHVQKIGWKGKQDVNLIPDMKRRGYAVLVTADVDQLEDHEECRAIKKAGTHHVRFDRSGSGTAMTASAVATVIAGLPLVIPRLDAEPAQRLVVLKLVRCKETQFTITDPEKDPPTQYWPGRRTVSRRRVPRSRDGA</sequence>
<feature type="domain" description="VapC45 PIN like" evidence="2">
    <location>
        <begin position="10"/>
        <end position="86"/>
    </location>
</feature>
<dbReference type="RefSeq" id="WP_345535469.1">
    <property type="nucleotide sequence ID" value="NZ_BAABJB010000003.1"/>
</dbReference>
<proteinExistence type="predicted"/>
<dbReference type="AlphaFoldDB" id="A0A6V8L3E7"/>
<name>A0A6V8L3E7_9ACTN</name>
<organism evidence="3 4">
    <name type="scientific">Phytohabitans rumicis</name>
    <dbReference type="NCBI Taxonomy" id="1076125"/>
    <lineage>
        <taxon>Bacteria</taxon>
        <taxon>Bacillati</taxon>
        <taxon>Actinomycetota</taxon>
        <taxon>Actinomycetes</taxon>
        <taxon>Micromonosporales</taxon>
        <taxon>Micromonosporaceae</taxon>
    </lineage>
</organism>
<evidence type="ECO:0000259" key="2">
    <source>
        <dbReference type="Pfam" id="PF18478"/>
    </source>
</evidence>
<dbReference type="EMBL" id="BLPG01000001">
    <property type="protein sequence ID" value="GFJ90694.1"/>
    <property type="molecule type" value="Genomic_DNA"/>
</dbReference>
<reference evidence="3 4" key="2">
    <citation type="submission" date="2020-03" db="EMBL/GenBank/DDBJ databases">
        <authorList>
            <person name="Ichikawa N."/>
            <person name="Kimura A."/>
            <person name="Kitahashi Y."/>
            <person name="Uohara A."/>
        </authorList>
    </citation>
    <scope>NUCLEOTIDE SEQUENCE [LARGE SCALE GENOMIC DNA]</scope>
    <source>
        <strain evidence="3 4">NBRC 108638</strain>
    </source>
</reference>
<reference evidence="3 4" key="1">
    <citation type="submission" date="2020-03" db="EMBL/GenBank/DDBJ databases">
        <title>Whole genome shotgun sequence of Phytohabitans rumicis NBRC 108638.</title>
        <authorList>
            <person name="Komaki H."/>
            <person name="Tamura T."/>
        </authorList>
    </citation>
    <scope>NUCLEOTIDE SEQUENCE [LARGE SCALE GENOMIC DNA]</scope>
    <source>
        <strain evidence="3 4">NBRC 108638</strain>
    </source>
</reference>
<dbReference type="Pfam" id="PF18478">
    <property type="entry name" value="PIN_10"/>
    <property type="match status" value="1"/>
</dbReference>
<evidence type="ECO:0000313" key="4">
    <source>
        <dbReference type="Proteomes" id="UP000482960"/>
    </source>
</evidence>